<feature type="compositionally biased region" description="Low complexity" evidence="1">
    <location>
        <begin position="552"/>
        <end position="566"/>
    </location>
</feature>
<dbReference type="AlphaFoldDB" id="A0A9P3GIB9"/>
<feature type="region of interest" description="Disordered" evidence="1">
    <location>
        <begin position="333"/>
        <end position="425"/>
    </location>
</feature>
<name>A0A9P3GIB9_9APHY</name>
<reference evidence="2 3" key="1">
    <citation type="submission" date="2021-08" db="EMBL/GenBank/DDBJ databases">
        <title>Draft Genome Sequence of Phanerochaete sordida strain YK-624.</title>
        <authorList>
            <person name="Mori T."/>
            <person name="Dohra H."/>
            <person name="Suzuki T."/>
            <person name="Kawagishi H."/>
            <person name="Hirai H."/>
        </authorList>
    </citation>
    <scope>NUCLEOTIDE SEQUENCE [LARGE SCALE GENOMIC DNA]</scope>
    <source>
        <strain evidence="2 3">YK-624</strain>
    </source>
</reference>
<proteinExistence type="predicted"/>
<dbReference type="Proteomes" id="UP000703269">
    <property type="component" value="Unassembled WGS sequence"/>
</dbReference>
<dbReference type="InterPro" id="IPR052293">
    <property type="entry name" value="SRRP"/>
</dbReference>
<evidence type="ECO:0000313" key="3">
    <source>
        <dbReference type="Proteomes" id="UP000703269"/>
    </source>
</evidence>
<feature type="region of interest" description="Disordered" evidence="1">
    <location>
        <begin position="484"/>
        <end position="1061"/>
    </location>
</feature>
<feature type="compositionally biased region" description="Low complexity" evidence="1">
    <location>
        <begin position="932"/>
        <end position="958"/>
    </location>
</feature>
<accession>A0A9P3GIB9</accession>
<feature type="compositionally biased region" description="Polar residues" evidence="1">
    <location>
        <begin position="26"/>
        <end position="37"/>
    </location>
</feature>
<evidence type="ECO:0000313" key="2">
    <source>
        <dbReference type="EMBL" id="GJE95481.1"/>
    </source>
</evidence>
<dbReference type="OrthoDB" id="10687796at2759"/>
<feature type="compositionally biased region" description="Pro residues" evidence="1">
    <location>
        <begin position="959"/>
        <end position="970"/>
    </location>
</feature>
<evidence type="ECO:0000256" key="1">
    <source>
        <dbReference type="SAM" id="MobiDB-lite"/>
    </source>
</evidence>
<keyword evidence="3" id="KW-1185">Reference proteome</keyword>
<feature type="region of interest" description="Disordered" evidence="1">
    <location>
        <begin position="195"/>
        <end position="300"/>
    </location>
</feature>
<feature type="compositionally biased region" description="Basic and acidic residues" evidence="1">
    <location>
        <begin position="333"/>
        <end position="394"/>
    </location>
</feature>
<sequence>MPPGFFKIASEAAASMSNASMPTSFYFRTTGPSNTPIASSSAVPPSPASTLQSLRTALAPSASHAPALSAEGTHADSPSRPPEPAAPHRASVPSSSTAPGAAAPPVAAPTESTRLAEALRDNRIDLDDVRRTRERVRDEFQEFKHRSQETEHAHQRQQAQMERLVAVCEEWFDKEERIHERREQRLVGDRERAVALEEDERRRAAVRAAEQERERAEEMRRREVEQAAAEEKARAEAEAAKKQEELKRAEEERQREEAKRQEQERLDRLKIEEDEREKAKAAEEARVAAEAEKRKQDELKALEEQRRKVEQARVEAEEAARRAAELEIRKAEEERARVEAEMKKKRQEAAREQAIREREEQERQARERAEAEEQARARALEELARRKAEEDVKRNAATMAAERPQPLAPSPQLPPHRASPSHEAATVLAHIVPNRALPQALASPAPGARSVATQSDSNAAQFTGALMYPQDDIRTQVTAAPYFQVRQTGSQDGSGSAPSSLPMAASSSAAIDRTSDRADTQRAPADRQVQSRATVSEDNVPSPGPPRVQSSAIATHTAATPTPTNASGVPQKPPSSRIVRNRYTQPAALAEERKPVLPPQDASASRAPSAHTSNAASDADLSQAKPAPANAKGGKKKKKQQNAVTIKPEPSPSPTTEAAPTLPAPAPRAAVSRSPTTVTHALPPKPPAPTASRGKANMPREQTRTNANGDRSAVRPPSQDSRKSSMSQVAPAAPAPAGEGRAVADPRPVYQPPHGRVEPLGDRQNYAPPVGGWDDDGMVISAARDESPYRGYNGPPRAMTPPDFRGRMAHYAPPLSPVSRSRERRYTPSPERLGGQYSPPTSSYREPPSPNRKRPREDDWDPPVARRPRYEDYPRGRPSAVQPPVRVQGDPYRAASWDARRSPPSPRAQRAADLPPSYSGPIAHRMPPEPAPRAAEPRAGGPPRRAAASNARSSGPPRSATPPPPPPPAPAQRLLMRISDAAPAPVSEHGDLLSRMSDAPPPPRPAAPRAKQGRAPADEPPARGRGLPARPGPKKGRGGGAALDARIAPPPAKGSLEGRLS</sequence>
<feature type="compositionally biased region" description="Low complexity" evidence="1">
    <location>
        <begin position="57"/>
        <end position="70"/>
    </location>
</feature>
<gene>
    <name evidence="2" type="ORF">PsYK624_116660</name>
</gene>
<protein>
    <submittedName>
        <fullName evidence="2">Uncharacterized protein</fullName>
    </submittedName>
</protein>
<feature type="region of interest" description="Disordered" evidence="1">
    <location>
        <begin position="22"/>
        <end position="132"/>
    </location>
</feature>
<feature type="compositionally biased region" description="Low complexity" evidence="1">
    <location>
        <begin position="90"/>
        <end position="113"/>
    </location>
</feature>
<comment type="caution">
    <text evidence="2">The sequence shown here is derived from an EMBL/GenBank/DDBJ whole genome shotgun (WGS) entry which is preliminary data.</text>
</comment>
<dbReference type="PANTHER" id="PTHR12239">
    <property type="entry name" value="PROTEIN CBG20215-RELATED"/>
    <property type="match status" value="1"/>
</dbReference>
<dbReference type="EMBL" id="BPQB01000049">
    <property type="protein sequence ID" value="GJE95481.1"/>
    <property type="molecule type" value="Genomic_DNA"/>
</dbReference>
<feature type="compositionally biased region" description="Low complexity" evidence="1">
    <location>
        <begin position="493"/>
        <end position="510"/>
    </location>
</feature>
<feature type="compositionally biased region" description="Basic and acidic residues" evidence="1">
    <location>
        <begin position="117"/>
        <end position="132"/>
    </location>
</feature>
<organism evidence="2 3">
    <name type="scientific">Phanerochaete sordida</name>
    <dbReference type="NCBI Taxonomy" id="48140"/>
    <lineage>
        <taxon>Eukaryota</taxon>
        <taxon>Fungi</taxon>
        <taxon>Dikarya</taxon>
        <taxon>Basidiomycota</taxon>
        <taxon>Agaricomycotina</taxon>
        <taxon>Agaricomycetes</taxon>
        <taxon>Polyporales</taxon>
        <taxon>Phanerochaetaceae</taxon>
        <taxon>Phanerochaete</taxon>
    </lineage>
</organism>
<feature type="compositionally biased region" description="Polar residues" evidence="1">
    <location>
        <begin position="528"/>
        <end position="539"/>
    </location>
</feature>
<feature type="compositionally biased region" description="Low complexity" evidence="1">
    <location>
        <begin position="654"/>
        <end position="675"/>
    </location>
</feature>
<dbReference type="PANTHER" id="PTHR12239:SF41">
    <property type="entry name" value="MEMBRANE ASSOCIATED PROTEIN, PUTATIVE-RELATED"/>
    <property type="match status" value="1"/>
</dbReference>